<dbReference type="Proteomes" id="UP000316726">
    <property type="component" value="Chromosome 4"/>
</dbReference>
<name>A0A5B8MM63_9CHLO</name>
<dbReference type="STRING" id="1764295.A0A5B8MM63"/>
<dbReference type="PANTHER" id="PTHR43527:SF2">
    <property type="entry name" value="4-DIPHOSPHOCYTIDYL-2-C-METHYL-D-ERYTHRITOL KINASE, CHLOROPLASTIC"/>
    <property type="match status" value="1"/>
</dbReference>
<dbReference type="InterPro" id="IPR014721">
    <property type="entry name" value="Ribsml_uS5_D2-typ_fold_subgr"/>
</dbReference>
<dbReference type="GO" id="GO:0005524">
    <property type="term" value="F:ATP binding"/>
    <property type="evidence" value="ECO:0007669"/>
    <property type="project" value="UniProtKB-KW"/>
</dbReference>
<feature type="compositionally biased region" description="Low complexity" evidence="5">
    <location>
        <begin position="19"/>
        <end position="31"/>
    </location>
</feature>
<dbReference type="Gene3D" id="3.30.230.10">
    <property type="match status" value="1"/>
</dbReference>
<proteinExistence type="inferred from homology"/>
<dbReference type="HAMAP" id="MF_00061">
    <property type="entry name" value="IspE"/>
    <property type="match status" value="1"/>
</dbReference>
<dbReference type="PANTHER" id="PTHR43527">
    <property type="entry name" value="4-DIPHOSPHOCYTIDYL-2-C-METHYL-D-ERYTHRITOL KINASE, CHLOROPLASTIC"/>
    <property type="match status" value="1"/>
</dbReference>
<dbReference type="GO" id="GO:0016114">
    <property type="term" value="P:terpenoid biosynthetic process"/>
    <property type="evidence" value="ECO:0007669"/>
    <property type="project" value="InterPro"/>
</dbReference>
<evidence type="ECO:0000313" key="7">
    <source>
        <dbReference type="EMBL" id="QDZ20390.1"/>
    </source>
</evidence>
<accession>A0A5B8MM63</accession>
<evidence type="ECO:0000256" key="5">
    <source>
        <dbReference type="SAM" id="MobiDB-lite"/>
    </source>
</evidence>
<evidence type="ECO:0000256" key="4">
    <source>
        <dbReference type="ARBA" id="ARBA00022840"/>
    </source>
</evidence>
<reference evidence="7 8" key="1">
    <citation type="submission" date="2018-07" db="EMBL/GenBank/DDBJ databases">
        <title>The complete nuclear genome of the prasinophyte Chloropicon primus (CCMP1205).</title>
        <authorList>
            <person name="Pombert J.-F."/>
            <person name="Otis C."/>
            <person name="Turmel M."/>
            <person name="Lemieux C."/>
        </authorList>
    </citation>
    <scope>NUCLEOTIDE SEQUENCE [LARGE SCALE GENOMIC DNA]</scope>
    <source>
        <strain evidence="7 8">CCMP1205</strain>
    </source>
</reference>
<gene>
    <name evidence="7" type="ORF">A3770_04p29080</name>
</gene>
<evidence type="ECO:0000256" key="2">
    <source>
        <dbReference type="ARBA" id="ARBA00022741"/>
    </source>
</evidence>
<sequence length="397" mass="43795">MAMATECRGRAEGRGRRGATGSRMSGSSRVASSRNWVWTRAAASNRGKTWKGSERVGRQRQVRARGFKFEDVSEEGVGVDELDLFSPAKINLFLRITKRRPDGFHELASLFQTIAFGDTMKISKLASNALEDEILCSDPSVPCDKRNLVWKAADLFREKTGSTQKFKIDLRKEVPAGAGLGGGSGNAATMLWAANKLCDLDHGDPDLLEWSGDIGSDISFFFSSGTAYCTGRGEVVEDMPPALPSNYPIILIKPSSPLSTAAVYKKLDVTKCSEADPEELKRRFYQEALMASSERKPCTEHPQQELCVNDLELPAFEEMPILLKAKEELIASDKYASVFMSGSGSTLVCLGAHDLDENPSFEKETQDQDWLAVLTEPVNRTAGQWYEKSMELRPVSK</sequence>
<dbReference type="EMBL" id="CP031037">
    <property type="protein sequence ID" value="QDZ20390.1"/>
    <property type="molecule type" value="Genomic_DNA"/>
</dbReference>
<keyword evidence="1" id="KW-0808">Transferase</keyword>
<dbReference type="NCBIfam" id="TIGR00154">
    <property type="entry name" value="ispE"/>
    <property type="match status" value="1"/>
</dbReference>
<dbReference type="SUPFAM" id="SSF54211">
    <property type="entry name" value="Ribosomal protein S5 domain 2-like"/>
    <property type="match status" value="1"/>
</dbReference>
<feature type="region of interest" description="Disordered" evidence="5">
    <location>
        <begin position="1"/>
        <end position="31"/>
    </location>
</feature>
<keyword evidence="3 7" id="KW-0418">Kinase</keyword>
<keyword evidence="2" id="KW-0547">Nucleotide-binding</keyword>
<dbReference type="SUPFAM" id="SSF55060">
    <property type="entry name" value="GHMP Kinase, C-terminal domain"/>
    <property type="match status" value="1"/>
</dbReference>
<dbReference type="OrthoDB" id="3191556at2759"/>
<dbReference type="InterPro" id="IPR020568">
    <property type="entry name" value="Ribosomal_Su5_D2-typ_SF"/>
</dbReference>
<dbReference type="GO" id="GO:0050515">
    <property type="term" value="F:4-(cytidine 5'-diphospho)-2-C-methyl-D-erythritol kinase activity"/>
    <property type="evidence" value="ECO:0007669"/>
    <property type="project" value="InterPro"/>
</dbReference>
<dbReference type="AlphaFoldDB" id="A0A5B8MM63"/>
<dbReference type="Pfam" id="PF00288">
    <property type="entry name" value="GHMP_kinases_N"/>
    <property type="match status" value="1"/>
</dbReference>
<evidence type="ECO:0000313" key="8">
    <source>
        <dbReference type="Proteomes" id="UP000316726"/>
    </source>
</evidence>
<organism evidence="7 8">
    <name type="scientific">Chloropicon primus</name>
    <dbReference type="NCBI Taxonomy" id="1764295"/>
    <lineage>
        <taxon>Eukaryota</taxon>
        <taxon>Viridiplantae</taxon>
        <taxon>Chlorophyta</taxon>
        <taxon>Chloropicophyceae</taxon>
        <taxon>Chloropicales</taxon>
        <taxon>Chloropicaceae</taxon>
        <taxon>Chloropicon</taxon>
    </lineage>
</organism>
<evidence type="ECO:0000256" key="1">
    <source>
        <dbReference type="ARBA" id="ARBA00022679"/>
    </source>
</evidence>
<evidence type="ECO:0000256" key="3">
    <source>
        <dbReference type="ARBA" id="ARBA00022777"/>
    </source>
</evidence>
<dbReference type="InterPro" id="IPR036554">
    <property type="entry name" value="GHMP_kinase_C_sf"/>
</dbReference>
<feature type="domain" description="GHMP kinase N-terminal" evidence="6">
    <location>
        <begin position="147"/>
        <end position="223"/>
    </location>
</feature>
<keyword evidence="4" id="KW-0067">ATP-binding</keyword>
<evidence type="ECO:0000259" key="6">
    <source>
        <dbReference type="Pfam" id="PF00288"/>
    </source>
</evidence>
<dbReference type="InterPro" id="IPR006204">
    <property type="entry name" value="GHMP_kinase_N_dom"/>
</dbReference>
<keyword evidence="8" id="KW-1185">Reference proteome</keyword>
<dbReference type="Gene3D" id="3.30.70.890">
    <property type="entry name" value="GHMP kinase, C-terminal domain"/>
    <property type="match status" value="1"/>
</dbReference>
<dbReference type="InterPro" id="IPR004424">
    <property type="entry name" value="IspE"/>
</dbReference>
<protein>
    <submittedName>
        <fullName evidence="7">4-diphosphocytidyl-2C-methyl-D-erythritol kinase</fullName>
    </submittedName>
</protein>